<feature type="signal peptide" evidence="1">
    <location>
        <begin position="1"/>
        <end position="27"/>
    </location>
</feature>
<evidence type="ECO:0000313" key="4">
    <source>
        <dbReference type="Proteomes" id="UP000429607"/>
    </source>
</evidence>
<dbReference type="AlphaFoldDB" id="A0A6A4E048"/>
<keyword evidence="1" id="KW-0732">Signal</keyword>
<organism evidence="3 5">
    <name type="scientific">Phytophthora rubi</name>
    <dbReference type="NCBI Taxonomy" id="129364"/>
    <lineage>
        <taxon>Eukaryota</taxon>
        <taxon>Sar</taxon>
        <taxon>Stramenopiles</taxon>
        <taxon>Oomycota</taxon>
        <taxon>Peronosporomycetes</taxon>
        <taxon>Peronosporales</taxon>
        <taxon>Peronosporaceae</taxon>
        <taxon>Phytophthora</taxon>
    </lineage>
</organism>
<comment type="caution">
    <text evidence="3">The sequence shown here is derived from an EMBL/GenBank/DDBJ whole genome shotgun (WGS) entry which is preliminary data.</text>
</comment>
<feature type="chain" id="PRO_5036381267" description="Secreted protein" evidence="1">
    <location>
        <begin position="28"/>
        <end position="92"/>
    </location>
</feature>
<evidence type="ECO:0000313" key="3">
    <source>
        <dbReference type="EMBL" id="KAE9314948.1"/>
    </source>
</evidence>
<sequence length="92" mass="10090">MLLCFSIELLRIRPSLLLLSSPEFVCAINLTSSQSHANELSLYSIVLDVIRILCHCPVRVHICTYRTNNLLCTVCTQVVGGRGGAAINSTRS</sequence>
<evidence type="ECO:0000313" key="5">
    <source>
        <dbReference type="Proteomes" id="UP000434957"/>
    </source>
</evidence>
<reference evidence="3 5" key="1">
    <citation type="submission" date="2018-08" db="EMBL/GenBank/DDBJ databases">
        <title>Genomic investigation of the strawberry pathogen Phytophthora fragariae indicates pathogenicity is determined by transcriptional variation in three key races.</title>
        <authorList>
            <person name="Adams T.M."/>
            <person name="Armitage A.D."/>
            <person name="Sobczyk M.K."/>
            <person name="Bates H.J."/>
            <person name="Dunwell J.M."/>
            <person name="Nellist C.F."/>
            <person name="Harrison R.J."/>
        </authorList>
    </citation>
    <scope>NUCLEOTIDE SEQUENCE [LARGE SCALE GENOMIC DNA]</scope>
    <source>
        <strain evidence="2 4">SCRP249</strain>
        <strain evidence="3 5">SCRP333</strain>
    </source>
</reference>
<gene>
    <name evidence="2" type="ORF">PR001_g18175</name>
    <name evidence="3" type="ORF">PR003_g19116</name>
</gene>
<keyword evidence="5" id="KW-1185">Reference proteome</keyword>
<proteinExistence type="predicted"/>
<evidence type="ECO:0000313" key="2">
    <source>
        <dbReference type="EMBL" id="KAE9002710.1"/>
    </source>
</evidence>
<dbReference type="Proteomes" id="UP000429607">
    <property type="component" value="Unassembled WGS sequence"/>
</dbReference>
<name>A0A6A4E048_9STRA</name>
<dbReference type="Proteomes" id="UP000434957">
    <property type="component" value="Unassembled WGS sequence"/>
</dbReference>
<evidence type="ECO:0000256" key="1">
    <source>
        <dbReference type="SAM" id="SignalP"/>
    </source>
</evidence>
<evidence type="ECO:0008006" key="6">
    <source>
        <dbReference type="Google" id="ProtNLM"/>
    </source>
</evidence>
<dbReference type="EMBL" id="QXFT01001583">
    <property type="protein sequence ID" value="KAE9314948.1"/>
    <property type="molecule type" value="Genomic_DNA"/>
</dbReference>
<accession>A0A6A4E048</accession>
<protein>
    <recommendedName>
        <fullName evidence="6">Secreted protein</fullName>
    </recommendedName>
</protein>
<dbReference type="EMBL" id="QXFV01001576">
    <property type="protein sequence ID" value="KAE9002710.1"/>
    <property type="molecule type" value="Genomic_DNA"/>
</dbReference>